<organism evidence="1 2">
    <name type="scientific">Halogeometricum luteum</name>
    <dbReference type="NCBI Taxonomy" id="2950537"/>
    <lineage>
        <taxon>Archaea</taxon>
        <taxon>Methanobacteriati</taxon>
        <taxon>Methanobacteriota</taxon>
        <taxon>Stenosarchaea group</taxon>
        <taxon>Halobacteria</taxon>
        <taxon>Halobacteriales</taxon>
        <taxon>Haloferacaceae</taxon>
        <taxon>Halogeometricum</taxon>
    </lineage>
</organism>
<evidence type="ECO:0000313" key="2">
    <source>
        <dbReference type="Proteomes" id="UP001254813"/>
    </source>
</evidence>
<gene>
    <name evidence="1" type="ORF">NDI79_12490</name>
</gene>
<comment type="caution">
    <text evidence="1">The sequence shown here is derived from an EMBL/GenBank/DDBJ whole genome shotgun (WGS) entry which is preliminary data.</text>
</comment>
<proteinExistence type="predicted"/>
<evidence type="ECO:0000313" key="1">
    <source>
        <dbReference type="EMBL" id="MDS0294990.1"/>
    </source>
</evidence>
<name>A0ABU2G2H4_9EURY</name>
<keyword evidence="2" id="KW-1185">Reference proteome</keyword>
<sequence length="45" mass="4887">MKTKTDTKQYGGTISARGVAISVGYTMWLLVTSALQGLRERLQGV</sequence>
<protein>
    <submittedName>
        <fullName evidence="1">Uncharacterized protein</fullName>
    </submittedName>
</protein>
<dbReference type="EMBL" id="JAMQOQ010000003">
    <property type="protein sequence ID" value="MDS0294990.1"/>
    <property type="molecule type" value="Genomic_DNA"/>
</dbReference>
<reference evidence="1 2" key="1">
    <citation type="submission" date="2022-06" db="EMBL/GenBank/DDBJ databases">
        <title>Halogeometricum sp. a new haloarchaeum isolate from saline soil.</title>
        <authorList>
            <person name="Strakova D."/>
            <person name="Galisteo C."/>
            <person name="Sanchez-Porro C."/>
            <person name="Ventosa A."/>
        </authorList>
    </citation>
    <scope>NUCLEOTIDE SEQUENCE [LARGE SCALE GENOMIC DNA]</scope>
    <source>
        <strain evidence="2">S3BR25-2</strain>
    </source>
</reference>
<dbReference type="RefSeq" id="WP_310928835.1">
    <property type="nucleotide sequence ID" value="NZ_JAMQOQ010000003.1"/>
</dbReference>
<dbReference type="Proteomes" id="UP001254813">
    <property type="component" value="Unassembled WGS sequence"/>
</dbReference>
<accession>A0ABU2G2H4</accession>